<organism evidence="3">
    <name type="scientific">Hydatigena taeniaeformis</name>
    <name type="common">Feline tapeworm</name>
    <name type="synonym">Taenia taeniaeformis</name>
    <dbReference type="NCBI Taxonomy" id="6205"/>
    <lineage>
        <taxon>Eukaryota</taxon>
        <taxon>Metazoa</taxon>
        <taxon>Spiralia</taxon>
        <taxon>Lophotrochozoa</taxon>
        <taxon>Platyhelminthes</taxon>
        <taxon>Cestoda</taxon>
        <taxon>Eucestoda</taxon>
        <taxon>Cyclophyllidea</taxon>
        <taxon>Taeniidae</taxon>
        <taxon>Hydatigera</taxon>
    </lineage>
</organism>
<dbReference type="WBParaSite" id="TTAC_0000578201-mRNA-1">
    <property type="protein sequence ID" value="TTAC_0000578201-mRNA-1"/>
    <property type="gene ID" value="TTAC_0000578201"/>
</dbReference>
<evidence type="ECO:0000313" key="3">
    <source>
        <dbReference type="WBParaSite" id="TTAC_0000578201-mRNA-1"/>
    </source>
</evidence>
<gene>
    <name evidence="1" type="ORF">TTAC_LOCUS5767</name>
</gene>
<sequence>MTGRLLFRITHRQTTSLPPCLPTLPPPCLLTFSLTTSSSPLSHCQHCVPCRDVSLPSPLYNATLVTTLSPFPYSLRPRPCPCPSHSILLVGLALAFHASLWSTEPLCENALSATLLLARECVCVCVCARERERFLTVDGGDCDCVTVHQHYQTIWKPAHRDIHLDAHIHTRAHLTVCILLPPRSRIFFLFVRHHQTGDVVAIATSYDVLRLVQPPPTPPPPPLSFMCNRQHPTARDYVCLVVPTKAMTTVLPIRWHCSNCCVCCV</sequence>
<reference evidence="3" key="1">
    <citation type="submission" date="2017-02" db="UniProtKB">
        <authorList>
            <consortium name="WormBaseParasite"/>
        </authorList>
    </citation>
    <scope>IDENTIFICATION</scope>
</reference>
<proteinExistence type="predicted"/>
<reference evidence="1 2" key="2">
    <citation type="submission" date="2018-11" db="EMBL/GenBank/DDBJ databases">
        <authorList>
            <consortium name="Pathogen Informatics"/>
        </authorList>
    </citation>
    <scope>NUCLEOTIDE SEQUENCE [LARGE SCALE GENOMIC DNA]</scope>
</reference>
<evidence type="ECO:0000313" key="1">
    <source>
        <dbReference type="EMBL" id="VDM27634.1"/>
    </source>
</evidence>
<dbReference type="EMBL" id="UYWX01008965">
    <property type="protein sequence ID" value="VDM27634.1"/>
    <property type="molecule type" value="Genomic_DNA"/>
</dbReference>
<dbReference type="AlphaFoldDB" id="A0A0R3WYE2"/>
<protein>
    <submittedName>
        <fullName evidence="3">Secreted protein</fullName>
    </submittedName>
</protein>
<name>A0A0R3WYE2_HYDTA</name>
<evidence type="ECO:0000313" key="2">
    <source>
        <dbReference type="Proteomes" id="UP000274429"/>
    </source>
</evidence>
<accession>A0A0R3WYE2</accession>
<keyword evidence="2" id="KW-1185">Reference proteome</keyword>
<dbReference type="Proteomes" id="UP000274429">
    <property type="component" value="Unassembled WGS sequence"/>
</dbReference>